<gene>
    <name evidence="1" type="ORF">EZS27_018233</name>
</gene>
<reference evidence="1" key="1">
    <citation type="submission" date="2019-03" db="EMBL/GenBank/DDBJ databases">
        <title>Single cell metagenomics reveals metabolic interactions within the superorganism composed of flagellate Streblomastix strix and complex community of Bacteroidetes bacteria on its surface.</title>
        <authorList>
            <person name="Treitli S.C."/>
            <person name="Kolisko M."/>
            <person name="Husnik F."/>
            <person name="Keeling P."/>
            <person name="Hampl V."/>
        </authorList>
    </citation>
    <scope>NUCLEOTIDE SEQUENCE</scope>
    <source>
        <strain evidence="1">STM</strain>
    </source>
</reference>
<sequence length="261" mass="30219">MKHIRIISVLTLIILFTSCRTGKNMQREIQAIRSNLYYELSTPEYLEEIADTIYLNFIDYSNIDYYTTVKKAKTIIVPLVIFNYSWEKFNVTLGEGSLTQTYREFLTEALLVESNSSTCFTLRDNVANMAPDSAYIFNVKILHNRTSSAIKLNNMLVFLCLGDYSDFIFNFENYTVIPAITDLRINVRLTKGKDCLLEKNYFAYHKSNYTRGKSKDSFLANEICINNMTESLSVATKKIVENMTEELHLLMLQNLIHRPLP</sequence>
<evidence type="ECO:0008006" key="2">
    <source>
        <dbReference type="Google" id="ProtNLM"/>
    </source>
</evidence>
<protein>
    <recommendedName>
        <fullName evidence="2">Lipoprotein</fullName>
    </recommendedName>
</protein>
<name>A0A5J4RGS4_9ZZZZ</name>
<evidence type="ECO:0000313" key="1">
    <source>
        <dbReference type="EMBL" id="KAA6333336.1"/>
    </source>
</evidence>
<dbReference type="AlphaFoldDB" id="A0A5J4RGS4"/>
<dbReference type="PROSITE" id="PS51257">
    <property type="entry name" value="PROKAR_LIPOPROTEIN"/>
    <property type="match status" value="1"/>
</dbReference>
<organism evidence="1">
    <name type="scientific">termite gut metagenome</name>
    <dbReference type="NCBI Taxonomy" id="433724"/>
    <lineage>
        <taxon>unclassified sequences</taxon>
        <taxon>metagenomes</taxon>
        <taxon>organismal metagenomes</taxon>
    </lineage>
</organism>
<proteinExistence type="predicted"/>
<dbReference type="EMBL" id="SNRY01001125">
    <property type="protein sequence ID" value="KAA6333336.1"/>
    <property type="molecule type" value="Genomic_DNA"/>
</dbReference>
<comment type="caution">
    <text evidence="1">The sequence shown here is derived from an EMBL/GenBank/DDBJ whole genome shotgun (WGS) entry which is preliminary data.</text>
</comment>
<accession>A0A5J4RGS4</accession>